<dbReference type="Gene3D" id="1.10.260.40">
    <property type="entry name" value="lambda repressor-like DNA-binding domains"/>
    <property type="match status" value="1"/>
</dbReference>
<dbReference type="EMBL" id="VWLX01000005">
    <property type="protein sequence ID" value="KAA3806443.1"/>
    <property type="molecule type" value="Genomic_DNA"/>
</dbReference>
<evidence type="ECO:0000313" key="8">
    <source>
        <dbReference type="EMBL" id="MDC2745127.1"/>
    </source>
</evidence>
<dbReference type="Proteomes" id="UP000460135">
    <property type="component" value="Unassembled WGS sequence"/>
</dbReference>
<dbReference type="RefSeq" id="WP_004306458.1">
    <property type="nucleotide sequence ID" value="NZ_BAABYV010000001.1"/>
</dbReference>
<dbReference type="EMBL" id="VWFO01000005">
    <property type="protein sequence ID" value="KAA4665658.1"/>
    <property type="molecule type" value="Genomic_DNA"/>
</dbReference>
<reference evidence="9 10" key="1">
    <citation type="submission" date="2018-08" db="EMBL/GenBank/DDBJ databases">
        <title>A genome reference for cultivated species of the human gut microbiota.</title>
        <authorList>
            <person name="Zou Y."/>
            <person name="Xue W."/>
            <person name="Luo G."/>
        </authorList>
    </citation>
    <scope>NUCLEOTIDE SEQUENCE [LARGE SCALE GENOMIC DNA]</scope>
    <source>
        <strain evidence="9 10">AM17-48</strain>
    </source>
</reference>
<dbReference type="EMBL" id="VWFC01000003">
    <property type="protein sequence ID" value="KAB1329877.1"/>
    <property type="molecule type" value="Genomic_DNA"/>
</dbReference>
<evidence type="ECO:0000313" key="11">
    <source>
        <dbReference type="Proteomes" id="UP000323717"/>
    </source>
</evidence>
<evidence type="ECO:0000313" key="3">
    <source>
        <dbReference type="EMBL" id="KAA3929686.1"/>
    </source>
</evidence>
<organism evidence="7 13">
    <name type="scientific">Bacteroides ovatus</name>
    <dbReference type="NCBI Taxonomy" id="28116"/>
    <lineage>
        <taxon>Bacteria</taxon>
        <taxon>Pseudomonadati</taxon>
        <taxon>Bacteroidota</taxon>
        <taxon>Bacteroidia</taxon>
        <taxon>Bacteroidales</taxon>
        <taxon>Bacteroidaceae</taxon>
        <taxon>Bacteroides</taxon>
    </lineage>
</organism>
<proteinExistence type="predicted"/>
<evidence type="ECO:0000313" key="4">
    <source>
        <dbReference type="EMBL" id="KAA3939891.1"/>
    </source>
</evidence>
<dbReference type="PROSITE" id="PS50943">
    <property type="entry name" value="HTH_CROC1"/>
    <property type="match status" value="1"/>
</dbReference>
<evidence type="ECO:0000313" key="16">
    <source>
        <dbReference type="Proteomes" id="UP000478493"/>
    </source>
</evidence>
<dbReference type="GO" id="GO:0003677">
    <property type="term" value="F:DNA binding"/>
    <property type="evidence" value="ECO:0007669"/>
    <property type="project" value="InterPro"/>
</dbReference>
<dbReference type="SUPFAM" id="SSF47413">
    <property type="entry name" value="lambda repressor-like DNA-binding domains"/>
    <property type="match status" value="1"/>
</dbReference>
<dbReference type="Proteomes" id="UP000478493">
    <property type="component" value="Unassembled WGS sequence"/>
</dbReference>
<evidence type="ECO:0000259" key="1">
    <source>
        <dbReference type="PROSITE" id="PS50943"/>
    </source>
</evidence>
<evidence type="ECO:0000313" key="12">
    <source>
        <dbReference type="Proteomes" id="UP000365824"/>
    </source>
</evidence>
<dbReference type="GeneID" id="69481682"/>
<accession>A0A139L0Y1</accession>
<protein>
    <submittedName>
        <fullName evidence="8">Helix-turn-helix domain-containing protein</fullName>
    </submittedName>
    <submittedName>
        <fullName evidence="7">Helix-turn-helix transcriptional regulator</fullName>
    </submittedName>
    <submittedName>
        <fullName evidence="9">XRE family transcriptional regulator</fullName>
    </submittedName>
</protein>
<reference evidence="8" key="3">
    <citation type="submission" date="2022-10" db="EMBL/GenBank/DDBJ databases">
        <title>Human gut microbiome strain richness.</title>
        <authorList>
            <person name="Chen-Liaw A."/>
        </authorList>
    </citation>
    <scope>NUCLEOTIDE SEQUENCE</scope>
    <source>
        <strain evidence="8">BSD2780120875st1_E1_BSD2780120875_150330</strain>
    </source>
</reference>
<evidence type="ECO:0000313" key="15">
    <source>
        <dbReference type="Proteomes" id="UP000460135"/>
    </source>
</evidence>
<dbReference type="EMBL" id="VWGP01000005">
    <property type="protein sequence ID" value="KAA4538282.1"/>
    <property type="molecule type" value="Genomic_DNA"/>
</dbReference>
<dbReference type="Proteomes" id="UP000375690">
    <property type="component" value="Unassembled WGS sequence"/>
</dbReference>
<evidence type="ECO:0000313" key="13">
    <source>
        <dbReference type="Proteomes" id="UP000375690"/>
    </source>
</evidence>
<reference evidence="11 12" key="2">
    <citation type="journal article" date="2019" name="Nat. Med.">
        <title>A library of human gut bacterial isolates paired with longitudinal multiomics data enables mechanistic microbiome research.</title>
        <authorList>
            <person name="Poyet M."/>
            <person name="Groussin M."/>
            <person name="Gibbons S.M."/>
            <person name="Avila-Pacheco J."/>
            <person name="Jiang X."/>
            <person name="Kearney S.M."/>
            <person name="Perrotta A.R."/>
            <person name="Berdy B."/>
            <person name="Zhao S."/>
            <person name="Lieberman T.D."/>
            <person name="Swanson P.K."/>
            <person name="Smith M."/>
            <person name="Roesemann S."/>
            <person name="Alexander J.E."/>
            <person name="Rich S.A."/>
            <person name="Livny J."/>
            <person name="Vlamakis H."/>
            <person name="Clish C."/>
            <person name="Bullock K."/>
            <person name="Deik A."/>
            <person name="Scott J."/>
            <person name="Pierce K.A."/>
            <person name="Xavier R.J."/>
            <person name="Alm E.J."/>
        </authorList>
    </citation>
    <scope>NUCLEOTIDE SEQUENCE [LARGE SCALE GENOMIC DNA]</scope>
    <source>
        <strain evidence="6 14">BIOML-A14</strain>
        <strain evidence="3 12">BIOML-A160</strain>
        <strain evidence="4 11">BIOML-A163</strain>
        <strain evidence="2 15">BIOML-A183</strain>
        <strain evidence="7 13">BIOML-A2</strain>
        <strain evidence="5 16">BIOML-A41</strain>
    </source>
</reference>
<dbReference type="EMBL" id="JAQNZF010000046">
    <property type="protein sequence ID" value="MDC2745127.1"/>
    <property type="molecule type" value="Genomic_DNA"/>
</dbReference>
<dbReference type="AlphaFoldDB" id="A0A139L0Y1"/>
<dbReference type="InterPro" id="IPR010982">
    <property type="entry name" value="Lambda_DNA-bd_dom_sf"/>
</dbReference>
<dbReference type="Proteomes" id="UP000283329">
    <property type="component" value="Unassembled WGS sequence"/>
</dbReference>
<dbReference type="EMBL" id="VWLE01000505">
    <property type="protein sequence ID" value="KAA3939891.1"/>
    <property type="molecule type" value="Genomic_DNA"/>
</dbReference>
<comment type="caution">
    <text evidence="7">The sequence shown here is derived from an EMBL/GenBank/DDBJ whole genome shotgun (WGS) entry which is preliminary data.</text>
</comment>
<evidence type="ECO:0000313" key="9">
    <source>
        <dbReference type="EMBL" id="RHH43573.1"/>
    </source>
</evidence>
<evidence type="ECO:0000313" key="5">
    <source>
        <dbReference type="EMBL" id="KAA4538282.1"/>
    </source>
</evidence>
<evidence type="ECO:0000313" key="2">
    <source>
        <dbReference type="EMBL" id="KAA3806443.1"/>
    </source>
</evidence>
<evidence type="ECO:0000313" key="10">
    <source>
        <dbReference type="Proteomes" id="UP000283329"/>
    </source>
</evidence>
<dbReference type="SMART" id="SM00530">
    <property type="entry name" value="HTH_XRE"/>
    <property type="match status" value="1"/>
</dbReference>
<dbReference type="CDD" id="cd00093">
    <property type="entry name" value="HTH_XRE"/>
    <property type="match status" value="1"/>
</dbReference>
<dbReference type="InterPro" id="IPR001387">
    <property type="entry name" value="Cro/C1-type_HTH"/>
</dbReference>
<dbReference type="STRING" id="28116.Bovatus_02343"/>
<dbReference type="EMBL" id="VWLB01000009">
    <property type="protein sequence ID" value="KAA3929686.1"/>
    <property type="molecule type" value="Genomic_DNA"/>
</dbReference>
<dbReference type="Proteomes" id="UP000323717">
    <property type="component" value="Unassembled WGS sequence"/>
</dbReference>
<evidence type="ECO:0000313" key="7">
    <source>
        <dbReference type="EMBL" id="KAB1329877.1"/>
    </source>
</evidence>
<dbReference type="Pfam" id="PF01381">
    <property type="entry name" value="HTH_3"/>
    <property type="match status" value="1"/>
</dbReference>
<gene>
    <name evidence="9" type="ORF">DW206_16420</name>
    <name evidence="7" type="ORF">F3B53_04250</name>
    <name evidence="5" type="ORF">F3B85_08550</name>
    <name evidence="6" type="ORF">F3B98_05270</name>
    <name evidence="4" type="ORF">F3D71_23925</name>
    <name evidence="3" type="ORF">F3F25_07760</name>
    <name evidence="2" type="ORF">F3F51_08095</name>
    <name evidence="8" type="ORF">PO382_23280</name>
</gene>
<dbReference type="Proteomes" id="UP001219389">
    <property type="component" value="Unassembled WGS sequence"/>
</dbReference>
<dbReference type="Proteomes" id="UP000365824">
    <property type="component" value="Unassembled WGS sequence"/>
</dbReference>
<sequence>MDIKVKDKVNQRHVGRNLQRIRVYLGMKQEALASDLGVSQQEISKIEKQDEIEDGLLTKIAEVLGISTDVIKDFDVEKAICNINNYKDATISPGAIATVYAHNQQINPIEKVVELYERLLKSEQEKIEILRECIKQGK</sequence>
<dbReference type="EMBL" id="QRJR01000016">
    <property type="protein sequence ID" value="RHH43573.1"/>
    <property type="molecule type" value="Genomic_DNA"/>
</dbReference>
<name>A0A139L0Y1_BACOV</name>
<evidence type="ECO:0000313" key="14">
    <source>
        <dbReference type="Proteomes" id="UP000435985"/>
    </source>
</evidence>
<dbReference type="Proteomes" id="UP000435985">
    <property type="component" value="Unassembled WGS sequence"/>
</dbReference>
<evidence type="ECO:0000313" key="6">
    <source>
        <dbReference type="EMBL" id="KAA4665658.1"/>
    </source>
</evidence>
<feature type="domain" description="HTH cro/C1-type" evidence="1">
    <location>
        <begin position="18"/>
        <end position="71"/>
    </location>
</feature>